<dbReference type="Pfam" id="PF01467">
    <property type="entry name" value="CTP_transf_like"/>
    <property type="match status" value="1"/>
</dbReference>
<evidence type="ECO:0000313" key="4">
    <source>
        <dbReference type="EMBL" id="KKS85246.1"/>
    </source>
</evidence>
<dbReference type="EMBL" id="LCFD01000019">
    <property type="protein sequence ID" value="KKS85246.1"/>
    <property type="molecule type" value="Genomic_DNA"/>
</dbReference>
<feature type="domain" description="Cytidyltransferase-like" evidence="3">
    <location>
        <begin position="11"/>
        <end position="150"/>
    </location>
</feature>
<dbReference type="AlphaFoldDB" id="A0A0G1EQD9"/>
<evidence type="ECO:0000259" key="3">
    <source>
        <dbReference type="Pfam" id="PF01467"/>
    </source>
</evidence>
<dbReference type="PANTHER" id="PTHR40732:SF1">
    <property type="entry name" value="GTP-DEPENDENT DEPHOSPHO-COA KINASE"/>
    <property type="match status" value="1"/>
</dbReference>
<reference evidence="4 5" key="1">
    <citation type="journal article" date="2015" name="Nature">
        <title>rRNA introns, odd ribosomes, and small enigmatic genomes across a large radiation of phyla.</title>
        <authorList>
            <person name="Brown C.T."/>
            <person name="Hug L.A."/>
            <person name="Thomas B.C."/>
            <person name="Sharon I."/>
            <person name="Castelle C.J."/>
            <person name="Singh A."/>
            <person name="Wilkins M.J."/>
            <person name="Williams K.H."/>
            <person name="Banfield J.F."/>
        </authorList>
    </citation>
    <scope>NUCLEOTIDE SEQUENCE [LARGE SCALE GENOMIC DNA]</scope>
</reference>
<protein>
    <submittedName>
        <fullName evidence="4">Phosphopantetheine adenylyltransferase</fullName>
    </submittedName>
</protein>
<evidence type="ECO:0000313" key="5">
    <source>
        <dbReference type="Proteomes" id="UP000034050"/>
    </source>
</evidence>
<dbReference type="SUPFAM" id="SSF52374">
    <property type="entry name" value="Nucleotidylyl transferase"/>
    <property type="match status" value="1"/>
</dbReference>
<sequence length="407" mass="46626">MENEYKYQKVILGGTFDLLHVGHRALLKKAFEIGEKVYLGITSGEFVRSYKTYTPYTSYMTYKERRGEIETYLRNRGWFDRVAIIPIDDRFGTTLTDETLEAIVVSPETELVATEINLLRAQKNWPALEVILVPWVLARDKAPIHSIRIRSGEIDREGKLFKLPPNWGVRQLPKSLRSELKQPMGELFIDTSHNHEEAVREFSIKYGLINQKKLTHPDPLLRREGNSIRYTLYARRFLISVGDAVSDALLKIGVTPDVSIVDLQIQRKQVYKKVTEIGFRGDFVLEKVENPAGTVSYEGFIRLIRLIRRIRHIGKSAVLQVDGEEDLFTLLALFSAPLGSLIVYGQPGTIRSPAMPIDNQSPEREGENRYSTVPVEVGYRMVSGIVLIEVTEEKKQLARKYLEQFEK</sequence>
<dbReference type="GO" id="GO:0015937">
    <property type="term" value="P:coenzyme A biosynthetic process"/>
    <property type="evidence" value="ECO:0007669"/>
    <property type="project" value="InterPro"/>
</dbReference>
<gene>
    <name evidence="4" type="ORF">UV61_C0019G0010</name>
</gene>
<dbReference type="NCBIfam" id="TIGR00125">
    <property type="entry name" value="cyt_tran_rel"/>
    <property type="match status" value="1"/>
</dbReference>
<dbReference type="InterPro" id="IPR004821">
    <property type="entry name" value="Cyt_trans-like"/>
</dbReference>
<proteinExistence type="inferred from homology"/>
<keyword evidence="4" id="KW-0548">Nucleotidyltransferase</keyword>
<dbReference type="InterPro" id="IPR014729">
    <property type="entry name" value="Rossmann-like_a/b/a_fold"/>
</dbReference>
<dbReference type="STRING" id="1618446.UV61_C0019G0010"/>
<organism evidence="4 5">
    <name type="scientific">Candidatus Gottesmanbacteria bacterium GW2011_GWB1_43_11</name>
    <dbReference type="NCBI Taxonomy" id="1618446"/>
    <lineage>
        <taxon>Bacteria</taxon>
        <taxon>Candidatus Gottesmaniibacteriota</taxon>
    </lineage>
</organism>
<dbReference type="NCBIfam" id="NF001985">
    <property type="entry name" value="PRK00777.1"/>
    <property type="match status" value="1"/>
</dbReference>
<accession>A0A0G1EQD9</accession>
<dbReference type="GO" id="GO:0005525">
    <property type="term" value="F:GTP binding"/>
    <property type="evidence" value="ECO:0007669"/>
    <property type="project" value="UniProtKB-KW"/>
</dbReference>
<dbReference type="PANTHER" id="PTHR40732">
    <property type="entry name" value="UPF0218 PROTEIN TK1697"/>
    <property type="match status" value="1"/>
</dbReference>
<dbReference type="Gene3D" id="3.40.50.620">
    <property type="entry name" value="HUPs"/>
    <property type="match status" value="1"/>
</dbReference>
<evidence type="ECO:0000256" key="1">
    <source>
        <dbReference type="ARBA" id="ARBA00022741"/>
    </source>
</evidence>
<keyword evidence="2" id="KW-0342">GTP-binding</keyword>
<dbReference type="Proteomes" id="UP000034050">
    <property type="component" value="Unassembled WGS sequence"/>
</dbReference>
<dbReference type="InterPro" id="IPR007164">
    <property type="entry name" value="GTP-dep_dephospho-CoA_kin"/>
</dbReference>
<keyword evidence="4" id="KW-0808">Transferase</keyword>
<name>A0A0G1EQD9_9BACT</name>
<dbReference type="GO" id="GO:0016779">
    <property type="term" value="F:nucleotidyltransferase activity"/>
    <property type="evidence" value="ECO:0007669"/>
    <property type="project" value="UniProtKB-KW"/>
</dbReference>
<keyword evidence="1" id="KW-0547">Nucleotide-binding</keyword>
<dbReference type="Pfam" id="PF04019">
    <property type="entry name" value="DUF359"/>
    <property type="match status" value="1"/>
</dbReference>
<evidence type="ECO:0000256" key="2">
    <source>
        <dbReference type="ARBA" id="ARBA00023134"/>
    </source>
</evidence>
<dbReference type="HAMAP" id="MF_00590">
    <property type="entry name" value="Dephospho_CoA_kinase_GTP_dep"/>
    <property type="match status" value="1"/>
</dbReference>
<dbReference type="PATRIC" id="fig|1618446.3.peg.1364"/>
<comment type="caution">
    <text evidence="4">The sequence shown here is derived from an EMBL/GenBank/DDBJ whole genome shotgun (WGS) entry which is preliminary data.</text>
</comment>
<dbReference type="GO" id="GO:0016301">
    <property type="term" value="F:kinase activity"/>
    <property type="evidence" value="ECO:0007669"/>
    <property type="project" value="InterPro"/>
</dbReference>